<keyword evidence="2 4" id="KW-0238">DNA-binding</keyword>
<dbReference type="PANTHER" id="PTHR30055:SF234">
    <property type="entry name" value="HTH-TYPE TRANSCRIPTIONAL REGULATOR BETI"/>
    <property type="match status" value="1"/>
</dbReference>
<evidence type="ECO:0000256" key="3">
    <source>
        <dbReference type="ARBA" id="ARBA00023163"/>
    </source>
</evidence>
<dbReference type="SUPFAM" id="SSF46689">
    <property type="entry name" value="Homeodomain-like"/>
    <property type="match status" value="1"/>
</dbReference>
<evidence type="ECO:0000256" key="1">
    <source>
        <dbReference type="ARBA" id="ARBA00023015"/>
    </source>
</evidence>
<keyword evidence="3" id="KW-0804">Transcription</keyword>
<evidence type="ECO:0000256" key="4">
    <source>
        <dbReference type="PROSITE-ProRule" id="PRU00335"/>
    </source>
</evidence>
<evidence type="ECO:0000256" key="2">
    <source>
        <dbReference type="ARBA" id="ARBA00023125"/>
    </source>
</evidence>
<proteinExistence type="predicted"/>
<feature type="domain" description="HTH tetR-type" evidence="5">
    <location>
        <begin position="17"/>
        <end position="76"/>
    </location>
</feature>
<evidence type="ECO:0000259" key="5">
    <source>
        <dbReference type="PROSITE" id="PS50977"/>
    </source>
</evidence>
<keyword evidence="1" id="KW-0805">Transcription regulation</keyword>
<organism evidence="6 7">
    <name type="scientific">Kitasatospora arboriphila</name>
    <dbReference type="NCBI Taxonomy" id="258052"/>
    <lineage>
        <taxon>Bacteria</taxon>
        <taxon>Bacillati</taxon>
        <taxon>Actinomycetota</taxon>
        <taxon>Actinomycetes</taxon>
        <taxon>Kitasatosporales</taxon>
        <taxon>Streptomycetaceae</taxon>
        <taxon>Kitasatospora</taxon>
    </lineage>
</organism>
<reference evidence="6 7" key="1">
    <citation type="journal article" date="2019" name="Int. J. Syst. Evol. Microbiol.">
        <title>The Global Catalogue of Microorganisms (GCM) 10K type strain sequencing project: providing services to taxonomists for standard genome sequencing and annotation.</title>
        <authorList>
            <consortium name="The Broad Institute Genomics Platform"/>
            <consortium name="The Broad Institute Genome Sequencing Center for Infectious Disease"/>
            <person name="Wu L."/>
            <person name="Ma J."/>
        </authorList>
    </citation>
    <scope>NUCLEOTIDE SEQUENCE [LARGE SCALE GENOMIC DNA]</scope>
    <source>
        <strain evidence="6 7">JCM 13002</strain>
    </source>
</reference>
<dbReference type="Pfam" id="PF21597">
    <property type="entry name" value="TetR_C_43"/>
    <property type="match status" value="1"/>
</dbReference>
<comment type="caution">
    <text evidence="6">The sequence shown here is derived from an EMBL/GenBank/DDBJ whole genome shotgun (WGS) entry which is preliminary data.</text>
</comment>
<dbReference type="Proteomes" id="UP001499987">
    <property type="component" value="Unassembled WGS sequence"/>
</dbReference>
<dbReference type="EMBL" id="BAAALD010000007">
    <property type="protein sequence ID" value="GAA1073709.1"/>
    <property type="molecule type" value="Genomic_DNA"/>
</dbReference>
<dbReference type="InterPro" id="IPR001647">
    <property type="entry name" value="HTH_TetR"/>
</dbReference>
<protein>
    <submittedName>
        <fullName evidence="6">Helix-turn-helix domain-containing protein</fullName>
    </submittedName>
</protein>
<dbReference type="InterPro" id="IPR050109">
    <property type="entry name" value="HTH-type_TetR-like_transc_reg"/>
</dbReference>
<dbReference type="InterPro" id="IPR049445">
    <property type="entry name" value="TetR_SbtR-like_C"/>
</dbReference>
<feature type="DNA-binding region" description="H-T-H motif" evidence="4">
    <location>
        <begin position="39"/>
        <end position="58"/>
    </location>
</feature>
<dbReference type="Pfam" id="PF00440">
    <property type="entry name" value="TetR_N"/>
    <property type="match status" value="1"/>
</dbReference>
<gene>
    <name evidence="6" type="ORF">GCM10009663_12410</name>
</gene>
<dbReference type="PANTHER" id="PTHR30055">
    <property type="entry name" value="HTH-TYPE TRANSCRIPTIONAL REGULATOR RUTR"/>
    <property type="match status" value="1"/>
</dbReference>
<dbReference type="InterPro" id="IPR009057">
    <property type="entry name" value="Homeodomain-like_sf"/>
</dbReference>
<sequence>MRVADGERPAPQRRDARRNREALAAAAADVFAELGLDAPLDVIARRAGVGNATLYRHFPTREDLIGEVFRPAAAVLAEAGEEALAAEDAWTAVEGYFTRIFELVATSRGINDLVTMAIPTVPVLADMSHRNAATVGILVARAQEQGTMRGDVVATDLLFLLGPLCRAVPAADGLRPGLWRRHLALLLDGFRAPATHPLPEPPIGDDRLDQLFAGLWEA</sequence>
<evidence type="ECO:0000313" key="6">
    <source>
        <dbReference type="EMBL" id="GAA1073709.1"/>
    </source>
</evidence>
<dbReference type="SUPFAM" id="SSF48498">
    <property type="entry name" value="Tetracyclin repressor-like, C-terminal domain"/>
    <property type="match status" value="1"/>
</dbReference>
<keyword evidence="7" id="KW-1185">Reference proteome</keyword>
<name>A0ABN1TBX9_9ACTN</name>
<evidence type="ECO:0000313" key="7">
    <source>
        <dbReference type="Proteomes" id="UP001499987"/>
    </source>
</evidence>
<dbReference type="PRINTS" id="PR00455">
    <property type="entry name" value="HTHTETR"/>
</dbReference>
<dbReference type="Gene3D" id="1.10.357.10">
    <property type="entry name" value="Tetracycline Repressor, domain 2"/>
    <property type="match status" value="1"/>
</dbReference>
<dbReference type="PROSITE" id="PS50977">
    <property type="entry name" value="HTH_TETR_2"/>
    <property type="match status" value="1"/>
</dbReference>
<dbReference type="InterPro" id="IPR036271">
    <property type="entry name" value="Tet_transcr_reg_TetR-rel_C_sf"/>
</dbReference>
<accession>A0ABN1TBX9</accession>